<dbReference type="EMBL" id="GGFL01006917">
    <property type="protein sequence ID" value="MBW71095.1"/>
    <property type="molecule type" value="Transcribed_RNA"/>
</dbReference>
<sequence length="107" mass="12717">MMVGWLVVWWNVGRKQGVPLNVWNAFDCFRRCVWFDRERASDAWSSFSSPSSTRELVELNYQQRELQTLRMRRRSTPRWWWSSRILPGVSSPQHLLLSTTVAVANEM</sequence>
<protein>
    <submittedName>
        <fullName evidence="1">Putative secreted protein</fullName>
    </submittedName>
</protein>
<proteinExistence type="predicted"/>
<name>A0A2M4D0M9_ANODA</name>
<reference evidence="1" key="1">
    <citation type="submission" date="2018-01" db="EMBL/GenBank/DDBJ databases">
        <title>An insight into the sialome of Amazonian anophelines.</title>
        <authorList>
            <person name="Ribeiro J.M."/>
            <person name="Scarpassa V."/>
            <person name="Calvo E."/>
        </authorList>
    </citation>
    <scope>NUCLEOTIDE SEQUENCE</scope>
</reference>
<evidence type="ECO:0000313" key="1">
    <source>
        <dbReference type="EMBL" id="MBW71095.1"/>
    </source>
</evidence>
<dbReference type="AlphaFoldDB" id="A0A2M4D0M9"/>
<accession>A0A2M4D0M9</accession>
<organism evidence="1">
    <name type="scientific">Anopheles darlingi</name>
    <name type="common">Mosquito</name>
    <dbReference type="NCBI Taxonomy" id="43151"/>
    <lineage>
        <taxon>Eukaryota</taxon>
        <taxon>Metazoa</taxon>
        <taxon>Ecdysozoa</taxon>
        <taxon>Arthropoda</taxon>
        <taxon>Hexapoda</taxon>
        <taxon>Insecta</taxon>
        <taxon>Pterygota</taxon>
        <taxon>Neoptera</taxon>
        <taxon>Endopterygota</taxon>
        <taxon>Diptera</taxon>
        <taxon>Nematocera</taxon>
        <taxon>Culicoidea</taxon>
        <taxon>Culicidae</taxon>
        <taxon>Anophelinae</taxon>
        <taxon>Anopheles</taxon>
    </lineage>
</organism>